<evidence type="ECO:0000313" key="2">
    <source>
        <dbReference type="Proteomes" id="UP001055811"/>
    </source>
</evidence>
<reference evidence="2" key="1">
    <citation type="journal article" date="2022" name="Mol. Ecol. Resour.">
        <title>The genomes of chicory, endive, great burdock and yacon provide insights into Asteraceae palaeo-polyploidization history and plant inulin production.</title>
        <authorList>
            <person name="Fan W."/>
            <person name="Wang S."/>
            <person name="Wang H."/>
            <person name="Wang A."/>
            <person name="Jiang F."/>
            <person name="Liu H."/>
            <person name="Zhao H."/>
            <person name="Xu D."/>
            <person name="Zhang Y."/>
        </authorList>
    </citation>
    <scope>NUCLEOTIDE SEQUENCE [LARGE SCALE GENOMIC DNA]</scope>
    <source>
        <strain evidence="2">cv. Punajuju</strain>
    </source>
</reference>
<proteinExistence type="predicted"/>
<dbReference type="Proteomes" id="UP001055811">
    <property type="component" value="Linkage Group LG02"/>
</dbReference>
<comment type="caution">
    <text evidence="1">The sequence shown here is derived from an EMBL/GenBank/DDBJ whole genome shotgun (WGS) entry which is preliminary data.</text>
</comment>
<name>A0ACB9GG99_CICIN</name>
<keyword evidence="2" id="KW-1185">Reference proteome</keyword>
<dbReference type="EMBL" id="CM042010">
    <property type="protein sequence ID" value="KAI3782036.1"/>
    <property type="molecule type" value="Genomic_DNA"/>
</dbReference>
<reference evidence="1 2" key="2">
    <citation type="journal article" date="2022" name="Mol. Ecol. Resour.">
        <title>The genomes of chicory, endive, great burdock and yacon provide insights into Asteraceae paleo-polyploidization history and plant inulin production.</title>
        <authorList>
            <person name="Fan W."/>
            <person name="Wang S."/>
            <person name="Wang H."/>
            <person name="Wang A."/>
            <person name="Jiang F."/>
            <person name="Liu H."/>
            <person name="Zhao H."/>
            <person name="Xu D."/>
            <person name="Zhang Y."/>
        </authorList>
    </citation>
    <scope>NUCLEOTIDE SEQUENCE [LARGE SCALE GENOMIC DNA]</scope>
    <source>
        <strain evidence="2">cv. Punajuju</strain>
        <tissue evidence="1">Leaves</tissue>
    </source>
</reference>
<gene>
    <name evidence="1" type="ORF">L2E82_12068</name>
</gene>
<sequence length="123" mass="13587">MCTSRENSNLACKKKQSAVALSQKSTHHRCRTKETIVNKRDIIRHRNTGSSDSELCSHKFNLNIHLIQIASSFNGVFEISGRKPSKNGPISDRAGKSSGAFGNDSIGSRDKEFIMLKSDKNPP</sequence>
<accession>A0ACB9GG99</accession>
<protein>
    <submittedName>
        <fullName evidence="1">Uncharacterized protein</fullName>
    </submittedName>
</protein>
<evidence type="ECO:0000313" key="1">
    <source>
        <dbReference type="EMBL" id="KAI3782036.1"/>
    </source>
</evidence>
<organism evidence="1 2">
    <name type="scientific">Cichorium intybus</name>
    <name type="common">Chicory</name>
    <dbReference type="NCBI Taxonomy" id="13427"/>
    <lineage>
        <taxon>Eukaryota</taxon>
        <taxon>Viridiplantae</taxon>
        <taxon>Streptophyta</taxon>
        <taxon>Embryophyta</taxon>
        <taxon>Tracheophyta</taxon>
        <taxon>Spermatophyta</taxon>
        <taxon>Magnoliopsida</taxon>
        <taxon>eudicotyledons</taxon>
        <taxon>Gunneridae</taxon>
        <taxon>Pentapetalae</taxon>
        <taxon>asterids</taxon>
        <taxon>campanulids</taxon>
        <taxon>Asterales</taxon>
        <taxon>Asteraceae</taxon>
        <taxon>Cichorioideae</taxon>
        <taxon>Cichorieae</taxon>
        <taxon>Cichoriinae</taxon>
        <taxon>Cichorium</taxon>
    </lineage>
</organism>